<accession>A0AAW1VW92</accession>
<dbReference type="Proteomes" id="UP001457282">
    <property type="component" value="Unassembled WGS sequence"/>
</dbReference>
<dbReference type="AlphaFoldDB" id="A0AAW1VW92"/>
<protein>
    <recommendedName>
        <fullName evidence="4">MHC class I antigen</fullName>
    </recommendedName>
</protein>
<sequence>MLPPSSSLPSSLYATDGDAGRQRRREQGRKRTPGEVWIRAECTGITAGQLWRQVRGRMGWRRWRGLGYDAGRATGLGAELIGDDASKACCGDAGIVGEW</sequence>
<feature type="compositionally biased region" description="Low complexity" evidence="1">
    <location>
        <begin position="1"/>
        <end position="12"/>
    </location>
</feature>
<proteinExistence type="predicted"/>
<evidence type="ECO:0008006" key="4">
    <source>
        <dbReference type="Google" id="ProtNLM"/>
    </source>
</evidence>
<dbReference type="EMBL" id="JBEDUW010000007">
    <property type="protein sequence ID" value="KAK9911277.1"/>
    <property type="molecule type" value="Genomic_DNA"/>
</dbReference>
<gene>
    <name evidence="2" type="ORF">M0R45_035198</name>
</gene>
<evidence type="ECO:0000256" key="1">
    <source>
        <dbReference type="SAM" id="MobiDB-lite"/>
    </source>
</evidence>
<evidence type="ECO:0000313" key="3">
    <source>
        <dbReference type="Proteomes" id="UP001457282"/>
    </source>
</evidence>
<organism evidence="2 3">
    <name type="scientific">Rubus argutus</name>
    <name type="common">Southern blackberry</name>
    <dbReference type="NCBI Taxonomy" id="59490"/>
    <lineage>
        <taxon>Eukaryota</taxon>
        <taxon>Viridiplantae</taxon>
        <taxon>Streptophyta</taxon>
        <taxon>Embryophyta</taxon>
        <taxon>Tracheophyta</taxon>
        <taxon>Spermatophyta</taxon>
        <taxon>Magnoliopsida</taxon>
        <taxon>eudicotyledons</taxon>
        <taxon>Gunneridae</taxon>
        <taxon>Pentapetalae</taxon>
        <taxon>rosids</taxon>
        <taxon>fabids</taxon>
        <taxon>Rosales</taxon>
        <taxon>Rosaceae</taxon>
        <taxon>Rosoideae</taxon>
        <taxon>Rosoideae incertae sedis</taxon>
        <taxon>Rubus</taxon>
    </lineage>
</organism>
<feature type="compositionally biased region" description="Basic residues" evidence="1">
    <location>
        <begin position="22"/>
        <end position="31"/>
    </location>
</feature>
<reference evidence="2 3" key="1">
    <citation type="journal article" date="2023" name="G3 (Bethesda)">
        <title>A chromosome-length genome assembly and annotation of blackberry (Rubus argutus, cv. 'Hillquist').</title>
        <authorList>
            <person name="Bruna T."/>
            <person name="Aryal R."/>
            <person name="Dudchenko O."/>
            <person name="Sargent D.J."/>
            <person name="Mead D."/>
            <person name="Buti M."/>
            <person name="Cavallini A."/>
            <person name="Hytonen T."/>
            <person name="Andres J."/>
            <person name="Pham M."/>
            <person name="Weisz D."/>
            <person name="Mascagni F."/>
            <person name="Usai G."/>
            <person name="Natali L."/>
            <person name="Bassil N."/>
            <person name="Fernandez G.E."/>
            <person name="Lomsadze A."/>
            <person name="Armour M."/>
            <person name="Olukolu B."/>
            <person name="Poorten T."/>
            <person name="Britton C."/>
            <person name="Davik J."/>
            <person name="Ashrafi H."/>
            <person name="Aiden E.L."/>
            <person name="Borodovsky M."/>
            <person name="Worthington M."/>
        </authorList>
    </citation>
    <scope>NUCLEOTIDE SEQUENCE [LARGE SCALE GENOMIC DNA]</scope>
    <source>
        <strain evidence="2">PI 553951</strain>
    </source>
</reference>
<evidence type="ECO:0000313" key="2">
    <source>
        <dbReference type="EMBL" id="KAK9911277.1"/>
    </source>
</evidence>
<name>A0AAW1VW92_RUBAR</name>
<keyword evidence="3" id="KW-1185">Reference proteome</keyword>
<feature type="region of interest" description="Disordered" evidence="1">
    <location>
        <begin position="1"/>
        <end position="32"/>
    </location>
</feature>
<comment type="caution">
    <text evidence="2">The sequence shown here is derived from an EMBL/GenBank/DDBJ whole genome shotgun (WGS) entry which is preliminary data.</text>
</comment>